<organism evidence="3 5">
    <name type="scientific">Dracunculus medinensis</name>
    <name type="common">Guinea worm</name>
    <dbReference type="NCBI Taxonomy" id="318479"/>
    <lineage>
        <taxon>Eukaryota</taxon>
        <taxon>Metazoa</taxon>
        <taxon>Ecdysozoa</taxon>
        <taxon>Nematoda</taxon>
        <taxon>Chromadorea</taxon>
        <taxon>Rhabditida</taxon>
        <taxon>Spirurina</taxon>
        <taxon>Dracunculoidea</taxon>
        <taxon>Dracunculidae</taxon>
        <taxon>Dracunculus</taxon>
    </lineage>
</organism>
<reference evidence="2 4" key="2">
    <citation type="submission" date="2018-11" db="EMBL/GenBank/DDBJ databases">
        <authorList>
            <consortium name="Pathogen Informatics"/>
        </authorList>
    </citation>
    <scope>NUCLEOTIDE SEQUENCE [LARGE SCALE GENOMIC DNA]</scope>
</reference>
<accession>A0A0N4UQP4</accession>
<keyword evidence="4" id="KW-1185">Reference proteome</keyword>
<proteinExistence type="predicted"/>
<sequence>MSKTCIADKKIVHLSIAENTLCIGTPSFATIYNACRLQKVAKYPHVLRAYYSLDYSYVFFRERYYDIQNLFLFRLSGQNAEHKVELSVTLDSPVEGGIDDTQITINRSGSPFERSNFEDRSTLSHSLSHFVEEDDAGNSCYNNQRTTVIRDVTLHATPLADDAIDIDVSLNPYFSLRIDDSAELLKLPCGVPATQAPPPPSLVHSPNITRPQRPYTLDLNTPVTPTESGISTAGSSYRSLPSADPAPPHEHAPPPPVDYPVRIAPPIPPRINARRSEDDSLSRLKLSPVFQSP</sequence>
<feature type="region of interest" description="Disordered" evidence="1">
    <location>
        <begin position="214"/>
        <end position="293"/>
    </location>
</feature>
<protein>
    <submittedName>
        <fullName evidence="5">IRS-type PTB domain-containing protein</fullName>
    </submittedName>
</protein>
<evidence type="ECO:0000313" key="3">
    <source>
        <dbReference type="Proteomes" id="UP000038040"/>
    </source>
</evidence>
<evidence type="ECO:0000256" key="1">
    <source>
        <dbReference type="SAM" id="MobiDB-lite"/>
    </source>
</evidence>
<evidence type="ECO:0000313" key="5">
    <source>
        <dbReference type="WBParaSite" id="DME_0001034101-mRNA-1"/>
    </source>
</evidence>
<dbReference type="Proteomes" id="UP000038040">
    <property type="component" value="Unplaced"/>
</dbReference>
<evidence type="ECO:0000313" key="2">
    <source>
        <dbReference type="EMBL" id="VDN53855.1"/>
    </source>
</evidence>
<dbReference type="WBParaSite" id="DME_0001034101-mRNA-1">
    <property type="protein sequence ID" value="DME_0001034101-mRNA-1"/>
    <property type="gene ID" value="DME_0001034101"/>
</dbReference>
<name>A0A0N4UQP4_DRAME</name>
<evidence type="ECO:0000313" key="4">
    <source>
        <dbReference type="Proteomes" id="UP000274756"/>
    </source>
</evidence>
<dbReference type="EMBL" id="UYYG01000195">
    <property type="protein sequence ID" value="VDN53855.1"/>
    <property type="molecule type" value="Genomic_DNA"/>
</dbReference>
<feature type="compositionally biased region" description="Polar residues" evidence="1">
    <location>
        <begin position="218"/>
        <end position="239"/>
    </location>
</feature>
<feature type="compositionally biased region" description="Pro residues" evidence="1">
    <location>
        <begin position="253"/>
        <end position="269"/>
    </location>
</feature>
<gene>
    <name evidence="2" type="ORF">DME_LOCUS3828</name>
</gene>
<reference evidence="5" key="1">
    <citation type="submission" date="2017-02" db="UniProtKB">
        <authorList>
            <consortium name="WormBaseParasite"/>
        </authorList>
    </citation>
    <scope>IDENTIFICATION</scope>
</reference>
<dbReference type="AlphaFoldDB" id="A0A0N4UQP4"/>
<dbReference type="OrthoDB" id="5876863at2759"/>
<dbReference type="Proteomes" id="UP000274756">
    <property type="component" value="Unassembled WGS sequence"/>
</dbReference>